<proteinExistence type="predicted"/>
<name>A0ABZ2QBM2_9FLAO</name>
<evidence type="ECO:0000313" key="1">
    <source>
        <dbReference type="EMBL" id="WXK51550.1"/>
    </source>
</evidence>
<evidence type="ECO:0000313" key="2">
    <source>
        <dbReference type="Proteomes" id="UP001447857"/>
    </source>
</evidence>
<protein>
    <submittedName>
        <fullName evidence="1">Uncharacterized protein</fullName>
    </submittedName>
</protein>
<organism evidence="1 2">
    <name type="scientific">Flavobacterium ginsenosidimutans</name>
    <dbReference type="NCBI Taxonomy" id="687844"/>
    <lineage>
        <taxon>Bacteria</taxon>
        <taxon>Pseudomonadati</taxon>
        <taxon>Bacteroidota</taxon>
        <taxon>Flavobacteriia</taxon>
        <taxon>Flavobacteriales</taxon>
        <taxon>Flavobacteriaceae</taxon>
        <taxon>Flavobacterium</taxon>
    </lineage>
</organism>
<dbReference type="EMBL" id="CP147988">
    <property type="protein sequence ID" value="WXK51550.1"/>
    <property type="molecule type" value="Genomic_DNA"/>
</dbReference>
<keyword evidence="2" id="KW-1185">Reference proteome</keyword>
<dbReference type="Proteomes" id="UP001447857">
    <property type="component" value="Chromosome"/>
</dbReference>
<reference evidence="1 2" key="1">
    <citation type="submission" date="2024-02" db="EMBL/GenBank/DDBJ databases">
        <title>complete genome of Flavobacterium ginsenosidimutans Str. YTB16.</title>
        <authorList>
            <person name="Wang Q."/>
        </authorList>
    </citation>
    <scope>NUCLEOTIDE SEQUENCE [LARGE SCALE GENOMIC DNA]</scope>
    <source>
        <strain evidence="1 2">YTB16</strain>
    </source>
</reference>
<accession>A0ABZ2QBM2</accession>
<dbReference type="PROSITE" id="PS51257">
    <property type="entry name" value="PROKAR_LIPOPROTEIN"/>
    <property type="match status" value="1"/>
</dbReference>
<gene>
    <name evidence="1" type="ORF">V6624_07895</name>
</gene>
<dbReference type="RefSeq" id="WP_111288411.1">
    <property type="nucleotide sequence ID" value="NZ_CP147988.1"/>
</dbReference>
<sequence>MKQSIIIFTSLLLFSCSKKENTIDLLDYSFSGTFSQVYSLKINQTDTVYIHQEWMGYRLKNGISDPKDKTNYYAILNKKEKLKLFNYIEKVNLFKYKSEYSL</sequence>